<evidence type="ECO:0000313" key="1">
    <source>
        <dbReference type="EnsemblPlants" id="KQK85939"/>
    </source>
</evidence>
<dbReference type="InParanoid" id="K3Z2A5"/>
<organism evidence="1 2">
    <name type="scientific">Setaria italica</name>
    <name type="common">Foxtail millet</name>
    <name type="synonym">Panicum italicum</name>
    <dbReference type="NCBI Taxonomy" id="4555"/>
    <lineage>
        <taxon>Eukaryota</taxon>
        <taxon>Viridiplantae</taxon>
        <taxon>Streptophyta</taxon>
        <taxon>Embryophyta</taxon>
        <taxon>Tracheophyta</taxon>
        <taxon>Spermatophyta</taxon>
        <taxon>Magnoliopsida</taxon>
        <taxon>Liliopsida</taxon>
        <taxon>Poales</taxon>
        <taxon>Poaceae</taxon>
        <taxon>PACMAD clade</taxon>
        <taxon>Panicoideae</taxon>
        <taxon>Panicodae</taxon>
        <taxon>Paniceae</taxon>
        <taxon>Cenchrinae</taxon>
        <taxon>Setaria</taxon>
    </lineage>
</organism>
<reference evidence="1" key="2">
    <citation type="submission" date="2018-08" db="UniProtKB">
        <authorList>
            <consortium name="EnsemblPlants"/>
        </authorList>
    </citation>
    <scope>IDENTIFICATION</scope>
    <source>
        <strain evidence="1">Yugu1</strain>
    </source>
</reference>
<dbReference type="EnsemblPlants" id="KQK85939">
    <property type="protein sequence ID" value="KQK85939"/>
    <property type="gene ID" value="SETIT_020673mg"/>
</dbReference>
<reference evidence="2" key="1">
    <citation type="journal article" date="2012" name="Nat. Biotechnol.">
        <title>Reference genome sequence of the model plant Setaria.</title>
        <authorList>
            <person name="Bennetzen J.L."/>
            <person name="Schmutz J."/>
            <person name="Wang H."/>
            <person name="Percifield R."/>
            <person name="Hawkins J."/>
            <person name="Pontaroli A.C."/>
            <person name="Estep M."/>
            <person name="Feng L."/>
            <person name="Vaughn J.N."/>
            <person name="Grimwood J."/>
            <person name="Jenkins J."/>
            <person name="Barry K."/>
            <person name="Lindquist E."/>
            <person name="Hellsten U."/>
            <person name="Deshpande S."/>
            <person name="Wang X."/>
            <person name="Wu X."/>
            <person name="Mitros T."/>
            <person name="Triplett J."/>
            <person name="Yang X."/>
            <person name="Ye C.Y."/>
            <person name="Mauro-Herrera M."/>
            <person name="Wang L."/>
            <person name="Li P."/>
            <person name="Sharma M."/>
            <person name="Sharma R."/>
            <person name="Ronald P.C."/>
            <person name="Panaud O."/>
            <person name="Kellogg E.A."/>
            <person name="Brutnell T.P."/>
            <person name="Doust A.N."/>
            <person name="Tuskan G.A."/>
            <person name="Rokhsar D."/>
            <person name="Devos K.M."/>
        </authorList>
    </citation>
    <scope>NUCLEOTIDE SEQUENCE [LARGE SCALE GENOMIC DNA]</scope>
    <source>
        <strain evidence="2">cv. Yugu1</strain>
    </source>
</reference>
<keyword evidence="2" id="KW-1185">Reference proteome</keyword>
<sequence>MNNITRTTCDKANARTHHTTTSNAPYTQMHTHTSASPSKCLEIEAGQYLAIGIIISHNPRNSPTQCEVVLNSNKHLELDAEAK</sequence>
<protein>
    <submittedName>
        <fullName evidence="1">Uncharacterized protein</fullName>
    </submittedName>
</protein>
<accession>K3Z2A5</accession>
<dbReference type="AlphaFoldDB" id="K3Z2A5"/>
<dbReference type="HOGENOM" id="CLU_2546934_0_0_1"/>
<dbReference type="Gramene" id="KQK85939">
    <property type="protein sequence ID" value="KQK85939"/>
    <property type="gene ID" value="SETIT_020673mg"/>
</dbReference>
<evidence type="ECO:0000313" key="2">
    <source>
        <dbReference type="Proteomes" id="UP000004995"/>
    </source>
</evidence>
<name>K3Z2A5_SETIT</name>
<proteinExistence type="predicted"/>
<dbReference type="Proteomes" id="UP000004995">
    <property type="component" value="Unassembled WGS sequence"/>
</dbReference>